<dbReference type="EMBL" id="GBXM01029643">
    <property type="protein sequence ID" value="JAH78934.1"/>
    <property type="molecule type" value="Transcribed_RNA"/>
</dbReference>
<organism evidence="1">
    <name type="scientific">Anguilla anguilla</name>
    <name type="common">European freshwater eel</name>
    <name type="synonym">Muraena anguilla</name>
    <dbReference type="NCBI Taxonomy" id="7936"/>
    <lineage>
        <taxon>Eukaryota</taxon>
        <taxon>Metazoa</taxon>
        <taxon>Chordata</taxon>
        <taxon>Craniata</taxon>
        <taxon>Vertebrata</taxon>
        <taxon>Euteleostomi</taxon>
        <taxon>Actinopterygii</taxon>
        <taxon>Neopterygii</taxon>
        <taxon>Teleostei</taxon>
        <taxon>Anguilliformes</taxon>
        <taxon>Anguillidae</taxon>
        <taxon>Anguilla</taxon>
    </lineage>
</organism>
<protein>
    <submittedName>
        <fullName evidence="1">Uncharacterized protein</fullName>
    </submittedName>
</protein>
<reference evidence="1" key="1">
    <citation type="submission" date="2014-11" db="EMBL/GenBank/DDBJ databases">
        <authorList>
            <person name="Amaro Gonzalez C."/>
        </authorList>
    </citation>
    <scope>NUCLEOTIDE SEQUENCE</scope>
</reference>
<evidence type="ECO:0000313" key="1">
    <source>
        <dbReference type="EMBL" id="JAH78934.1"/>
    </source>
</evidence>
<sequence length="12" mass="1448">MTYFSCLQTLQL</sequence>
<proteinExistence type="predicted"/>
<name>A0A0E9VLD3_ANGAN</name>
<reference evidence="1" key="2">
    <citation type="journal article" date="2015" name="Fish Shellfish Immunol.">
        <title>Early steps in the European eel (Anguilla anguilla)-Vibrio vulnificus interaction in the gills: Role of the RtxA13 toxin.</title>
        <authorList>
            <person name="Callol A."/>
            <person name="Pajuelo D."/>
            <person name="Ebbesson L."/>
            <person name="Teles M."/>
            <person name="MacKenzie S."/>
            <person name="Amaro C."/>
        </authorList>
    </citation>
    <scope>NUCLEOTIDE SEQUENCE</scope>
</reference>
<accession>A0A0E9VLD3</accession>